<comment type="caution">
    <text evidence="8">The sequence shown here is derived from an EMBL/GenBank/DDBJ whole genome shotgun (WGS) entry which is preliminary data.</text>
</comment>
<name>A0ABV2T0N8_9BACT</name>
<evidence type="ECO:0000256" key="3">
    <source>
        <dbReference type="ARBA" id="ARBA00022679"/>
    </source>
</evidence>
<dbReference type="Proteomes" id="UP001549749">
    <property type="component" value="Unassembled WGS sequence"/>
</dbReference>
<protein>
    <submittedName>
        <fullName evidence="8">Glycosyltransferase family 4 protein</fullName>
    </submittedName>
</protein>
<dbReference type="CDD" id="cd06854">
    <property type="entry name" value="GT_WbpL_WbcO_like"/>
    <property type="match status" value="1"/>
</dbReference>
<dbReference type="PANTHER" id="PTHR22926:SF3">
    <property type="entry name" value="UNDECAPRENYL-PHOSPHATE ALPHA-N-ACETYLGLUCOSAMINYL 1-PHOSPHATE TRANSFERASE"/>
    <property type="match status" value="1"/>
</dbReference>
<keyword evidence="9" id="KW-1185">Reference proteome</keyword>
<gene>
    <name evidence="8" type="ORF">ABR189_04440</name>
</gene>
<evidence type="ECO:0000313" key="8">
    <source>
        <dbReference type="EMBL" id="MET6996599.1"/>
    </source>
</evidence>
<proteinExistence type="predicted"/>
<reference evidence="8 9" key="1">
    <citation type="submission" date="2024-06" db="EMBL/GenBank/DDBJ databases">
        <title>Chitinophaga defluvii sp. nov., isolated from municipal sewage.</title>
        <authorList>
            <person name="Zhang L."/>
        </authorList>
    </citation>
    <scope>NUCLEOTIDE SEQUENCE [LARGE SCALE GENOMIC DNA]</scope>
    <source>
        <strain evidence="8 9">H8</strain>
    </source>
</reference>
<dbReference type="RefSeq" id="WP_354659241.1">
    <property type="nucleotide sequence ID" value="NZ_JBEXAC010000001.1"/>
</dbReference>
<evidence type="ECO:0000256" key="1">
    <source>
        <dbReference type="ARBA" id="ARBA00004651"/>
    </source>
</evidence>
<dbReference type="PANTHER" id="PTHR22926">
    <property type="entry name" value="PHOSPHO-N-ACETYLMURAMOYL-PENTAPEPTIDE-TRANSFERASE"/>
    <property type="match status" value="1"/>
</dbReference>
<feature type="transmembrane region" description="Helical" evidence="7">
    <location>
        <begin position="291"/>
        <end position="309"/>
    </location>
</feature>
<feature type="transmembrane region" description="Helical" evidence="7">
    <location>
        <begin position="216"/>
        <end position="239"/>
    </location>
</feature>
<feature type="transmembrane region" description="Helical" evidence="7">
    <location>
        <begin position="91"/>
        <end position="107"/>
    </location>
</feature>
<evidence type="ECO:0000313" key="9">
    <source>
        <dbReference type="Proteomes" id="UP001549749"/>
    </source>
</evidence>
<feature type="transmembrane region" description="Helical" evidence="7">
    <location>
        <begin position="6"/>
        <end position="27"/>
    </location>
</feature>
<keyword evidence="4 7" id="KW-0812">Transmembrane</keyword>
<keyword evidence="2" id="KW-1003">Cell membrane</keyword>
<feature type="transmembrane region" description="Helical" evidence="7">
    <location>
        <begin position="260"/>
        <end position="285"/>
    </location>
</feature>
<dbReference type="EMBL" id="JBEXAC010000001">
    <property type="protein sequence ID" value="MET6996599.1"/>
    <property type="molecule type" value="Genomic_DNA"/>
</dbReference>
<keyword evidence="3" id="KW-0808">Transferase</keyword>
<feature type="transmembrane region" description="Helical" evidence="7">
    <location>
        <begin position="137"/>
        <end position="154"/>
    </location>
</feature>
<feature type="transmembrane region" description="Helical" evidence="7">
    <location>
        <begin position="39"/>
        <end position="57"/>
    </location>
</feature>
<feature type="transmembrane region" description="Helical" evidence="7">
    <location>
        <begin position="160"/>
        <end position="180"/>
    </location>
</feature>
<evidence type="ECO:0000256" key="7">
    <source>
        <dbReference type="SAM" id="Phobius"/>
    </source>
</evidence>
<sequence length="323" mass="36819">MSYLILTAFFFVSSLIYFKVAAHFNIIDKPNERSSHTSLTIRGGGILFILAAIVTFFWGTDTFLLPAIGIIIIGTISFLDDIFTLPNKIRIVFHIAAVTLMFVYLQIFNVLPIYGIIALYVLVIGIINAYNFMDGINGITGLYSLVILAGLQFVNMKQVLFISPYLVWIPMIACAVFLFFNFRKKALCFAGDVGSVSIAFWIIILLLKLIFLTDNWIYLLFLSVYGVDTVLTIIHRLFLRQNIFKAHRMHFYQLLANERKLPHLVVTVIYCVIQATVIVYVITQFNSNRSLFFHFVVMLLPLIIIYISIKNKLSNIILVSKKG</sequence>
<organism evidence="8 9">
    <name type="scientific">Chitinophaga defluvii</name>
    <dbReference type="NCBI Taxonomy" id="3163343"/>
    <lineage>
        <taxon>Bacteria</taxon>
        <taxon>Pseudomonadati</taxon>
        <taxon>Bacteroidota</taxon>
        <taxon>Chitinophagia</taxon>
        <taxon>Chitinophagales</taxon>
        <taxon>Chitinophagaceae</taxon>
        <taxon>Chitinophaga</taxon>
    </lineage>
</organism>
<feature type="transmembrane region" description="Helical" evidence="7">
    <location>
        <begin position="187"/>
        <end position="210"/>
    </location>
</feature>
<feature type="transmembrane region" description="Helical" evidence="7">
    <location>
        <begin position="63"/>
        <end position="79"/>
    </location>
</feature>
<keyword evidence="6 7" id="KW-0472">Membrane</keyword>
<evidence type="ECO:0000256" key="5">
    <source>
        <dbReference type="ARBA" id="ARBA00022989"/>
    </source>
</evidence>
<comment type="subcellular location">
    <subcellularLocation>
        <location evidence="1">Cell membrane</location>
        <topology evidence="1">Multi-pass membrane protein</topology>
    </subcellularLocation>
</comment>
<evidence type="ECO:0000256" key="6">
    <source>
        <dbReference type="ARBA" id="ARBA00023136"/>
    </source>
</evidence>
<keyword evidence="5 7" id="KW-1133">Transmembrane helix</keyword>
<evidence type="ECO:0000256" key="4">
    <source>
        <dbReference type="ARBA" id="ARBA00022692"/>
    </source>
</evidence>
<dbReference type="Pfam" id="PF00953">
    <property type="entry name" value="Glycos_transf_4"/>
    <property type="match status" value="1"/>
</dbReference>
<evidence type="ECO:0000256" key="2">
    <source>
        <dbReference type="ARBA" id="ARBA00022475"/>
    </source>
</evidence>
<feature type="transmembrane region" description="Helical" evidence="7">
    <location>
        <begin position="113"/>
        <end position="130"/>
    </location>
</feature>
<dbReference type="InterPro" id="IPR000715">
    <property type="entry name" value="Glycosyl_transferase_4"/>
</dbReference>
<accession>A0ABV2T0N8</accession>